<comment type="similarity">
    <text evidence="8">Belongs to the TRAP transporter small permease family.</text>
</comment>
<dbReference type="PANTHER" id="PTHR35011:SF2">
    <property type="entry name" value="2,3-DIKETO-L-GULONATE TRAP TRANSPORTER SMALL PERMEASE PROTEIN YIAM"/>
    <property type="match status" value="1"/>
</dbReference>
<dbReference type="RefSeq" id="WP_090549282.1">
    <property type="nucleotide sequence ID" value="NZ_FNFP01000001.1"/>
</dbReference>
<evidence type="ECO:0000256" key="5">
    <source>
        <dbReference type="ARBA" id="ARBA00022692"/>
    </source>
</evidence>
<evidence type="ECO:0000256" key="7">
    <source>
        <dbReference type="ARBA" id="ARBA00023136"/>
    </source>
</evidence>
<protein>
    <submittedName>
        <fullName evidence="11">TRAP-type C4-dicarboxylate transport system, small permease component</fullName>
    </submittedName>
</protein>
<feature type="transmembrane region" description="Helical" evidence="9">
    <location>
        <begin position="21"/>
        <end position="46"/>
    </location>
</feature>
<evidence type="ECO:0000313" key="11">
    <source>
        <dbReference type="EMBL" id="SDJ92443.1"/>
    </source>
</evidence>
<accession>A0A1G8XPN6</accession>
<keyword evidence="6 9" id="KW-1133">Transmembrane helix</keyword>
<evidence type="ECO:0000256" key="3">
    <source>
        <dbReference type="ARBA" id="ARBA00022475"/>
    </source>
</evidence>
<proteinExistence type="inferred from homology"/>
<keyword evidence="2" id="KW-0813">Transport</keyword>
<dbReference type="STRING" id="393762.SAMN05660472_00288"/>
<feature type="transmembrane region" description="Helical" evidence="9">
    <location>
        <begin position="132"/>
        <end position="153"/>
    </location>
</feature>
<feature type="transmembrane region" description="Helical" evidence="9">
    <location>
        <begin position="91"/>
        <end position="112"/>
    </location>
</feature>
<evidence type="ECO:0000256" key="9">
    <source>
        <dbReference type="SAM" id="Phobius"/>
    </source>
</evidence>
<feature type="domain" description="Tripartite ATP-independent periplasmic transporters DctQ component" evidence="10">
    <location>
        <begin position="29"/>
        <end position="154"/>
    </location>
</feature>
<reference evidence="11 12" key="1">
    <citation type="submission" date="2016-10" db="EMBL/GenBank/DDBJ databases">
        <authorList>
            <person name="de Groot N.N."/>
        </authorList>
    </citation>
    <scope>NUCLEOTIDE SEQUENCE [LARGE SCALE GENOMIC DNA]</scope>
    <source>
        <strain evidence="11 12">DSM 18346</strain>
    </source>
</reference>
<evidence type="ECO:0000259" key="10">
    <source>
        <dbReference type="Pfam" id="PF04290"/>
    </source>
</evidence>
<evidence type="ECO:0000256" key="1">
    <source>
        <dbReference type="ARBA" id="ARBA00004429"/>
    </source>
</evidence>
<organism evidence="11 12">
    <name type="scientific">Natronincola ferrireducens</name>
    <dbReference type="NCBI Taxonomy" id="393762"/>
    <lineage>
        <taxon>Bacteria</taxon>
        <taxon>Bacillati</taxon>
        <taxon>Bacillota</taxon>
        <taxon>Clostridia</taxon>
        <taxon>Peptostreptococcales</taxon>
        <taxon>Natronincolaceae</taxon>
        <taxon>Natronincola</taxon>
    </lineage>
</organism>
<dbReference type="PANTHER" id="PTHR35011">
    <property type="entry name" value="2,3-DIKETO-L-GULONATE TRAP TRANSPORTER SMALL PERMEASE PROTEIN YIAM"/>
    <property type="match status" value="1"/>
</dbReference>
<comment type="subcellular location">
    <subcellularLocation>
        <location evidence="1">Cell inner membrane</location>
        <topology evidence="1">Multi-pass membrane protein</topology>
    </subcellularLocation>
</comment>
<dbReference type="InterPro" id="IPR007387">
    <property type="entry name" value="TRAP_DctQ"/>
</dbReference>
<keyword evidence="12" id="KW-1185">Reference proteome</keyword>
<keyword evidence="5 9" id="KW-0812">Transmembrane</keyword>
<dbReference type="GO" id="GO:0015740">
    <property type="term" value="P:C4-dicarboxylate transport"/>
    <property type="evidence" value="ECO:0007669"/>
    <property type="project" value="TreeGrafter"/>
</dbReference>
<dbReference type="Proteomes" id="UP000198718">
    <property type="component" value="Unassembled WGS sequence"/>
</dbReference>
<dbReference type="EMBL" id="FNFP01000001">
    <property type="protein sequence ID" value="SDJ92443.1"/>
    <property type="molecule type" value="Genomic_DNA"/>
</dbReference>
<keyword evidence="7 9" id="KW-0472">Membrane</keyword>
<evidence type="ECO:0000256" key="6">
    <source>
        <dbReference type="ARBA" id="ARBA00022989"/>
    </source>
</evidence>
<dbReference type="Pfam" id="PF04290">
    <property type="entry name" value="DctQ"/>
    <property type="match status" value="1"/>
</dbReference>
<dbReference type="OrthoDB" id="45144at2"/>
<keyword evidence="4" id="KW-0997">Cell inner membrane</keyword>
<dbReference type="GO" id="GO:0005886">
    <property type="term" value="C:plasma membrane"/>
    <property type="evidence" value="ECO:0007669"/>
    <property type="project" value="UniProtKB-SubCell"/>
</dbReference>
<dbReference type="InterPro" id="IPR055348">
    <property type="entry name" value="DctQ"/>
</dbReference>
<dbReference type="AlphaFoldDB" id="A0A1G8XPN6"/>
<keyword evidence="3" id="KW-1003">Cell membrane</keyword>
<gene>
    <name evidence="11" type="ORF">SAMN05660472_00288</name>
</gene>
<sequence length="164" mass="18744">MKLSYYFRRFSDGLDWFITRMVFLGIIGMIVSISLQIIFRVFFNALVWTEEAARYLLVWSSFLGATLAYKRKMHIAVTFGVDLLPSSLKKPVVLLSIVLSMLFFGVSAYYGFKLISMQVYQLSPALRLPMKYIYLGIPLSFIVMFIHGISLILDNIFPQGEVGA</sequence>
<name>A0A1G8XPN6_9FIRM</name>
<evidence type="ECO:0000256" key="2">
    <source>
        <dbReference type="ARBA" id="ARBA00022448"/>
    </source>
</evidence>
<evidence type="ECO:0000256" key="4">
    <source>
        <dbReference type="ARBA" id="ARBA00022519"/>
    </source>
</evidence>
<evidence type="ECO:0000313" key="12">
    <source>
        <dbReference type="Proteomes" id="UP000198718"/>
    </source>
</evidence>
<evidence type="ECO:0000256" key="8">
    <source>
        <dbReference type="ARBA" id="ARBA00038436"/>
    </source>
</evidence>
<dbReference type="GO" id="GO:0022857">
    <property type="term" value="F:transmembrane transporter activity"/>
    <property type="evidence" value="ECO:0007669"/>
    <property type="project" value="TreeGrafter"/>
</dbReference>